<keyword evidence="4" id="KW-0812">Transmembrane</keyword>
<keyword evidence="6" id="KW-1185">Reference proteome</keyword>
<sequence length="632" mass="70109">MIRTNKPHTHTLLPDKSFNTHTLTVCLAENCWGCRKLLELLALPEAAGTSARALIETASGCRNCSRLAAGTARVWLLLVLAFGCCSCLWNLSFGCWNCLRFPLMMSIYERRPSFQTRIAASKLGYLSKFEVAVRNNFPLLLNSRLQFISFHFIFSLAESIHLIVSSLQRSLFRPVQSGRTEPGSPLCSGVNCEGGKDVRCQTMIINVKESTMVRPAAETPRVALWNANVDLVVPRFHTPSVYFYRPTGAANFFDAGVLKDALSKALVPFYPMAGRLKRDDDGRIEIDCNAEGVLFVEAETTSLIDDFGDFAPTLELKQLIPTIDYSGGISTYPLLVLQITHFKCGGVSLGVGMQHHVADGFSGLHFVNTWSDFARGLDLTIPPFIDRTLLRSRDPPQPAFEHIEYQPPPPLKHPLKSSSETTAVSIFKLTRDQLNILKAKAKEDGNTINYSSYEMLAGHVWRSACIARGLTADQETKLYIATDGRARLRPPLPPGYFGNVIFTATPMAVTGDLQSKPIWYAASRIHDALVRMDNDYLRSALDYLELQPDLSALVRGAHTFRCPNLGITSWVRLPIHDADFGWGRPIFMGPGGIAYEGLSFIIPSPTNDGSLSVAISLQTEHMKLFEKLIYDI</sequence>
<evidence type="ECO:0000256" key="1">
    <source>
        <dbReference type="ARBA" id="ARBA00009861"/>
    </source>
</evidence>
<evidence type="ECO:0000256" key="2">
    <source>
        <dbReference type="ARBA" id="ARBA00022679"/>
    </source>
</evidence>
<dbReference type="Proteomes" id="UP000236630">
    <property type="component" value="Unassembled WGS sequence"/>
</dbReference>
<dbReference type="GO" id="GO:0016747">
    <property type="term" value="F:acyltransferase activity, transferring groups other than amino-acyl groups"/>
    <property type="evidence" value="ECO:0007669"/>
    <property type="project" value="TreeGrafter"/>
</dbReference>
<evidence type="ECO:0000256" key="3">
    <source>
        <dbReference type="ARBA" id="ARBA00023315"/>
    </source>
</evidence>
<keyword evidence="4" id="KW-1133">Transmembrane helix</keyword>
<dbReference type="PANTHER" id="PTHR31642:SF11">
    <property type="entry name" value="SHIKIMATE O-HYDROXYCINNAMOYLTRANSFERASE"/>
    <property type="match status" value="1"/>
</dbReference>
<dbReference type="PANTHER" id="PTHR31642">
    <property type="entry name" value="TRICHOTHECENE 3-O-ACETYLTRANSFERASE"/>
    <property type="match status" value="1"/>
</dbReference>
<gene>
    <name evidence="5" type="ORF">CUMW_164280</name>
</gene>
<dbReference type="EMBL" id="BDQV01000120">
    <property type="protein sequence ID" value="GAY55442.1"/>
    <property type="molecule type" value="Genomic_DNA"/>
</dbReference>
<dbReference type="InterPro" id="IPR023213">
    <property type="entry name" value="CAT-like_dom_sf"/>
</dbReference>
<keyword evidence="3" id="KW-0012">Acyltransferase</keyword>
<evidence type="ECO:0000313" key="5">
    <source>
        <dbReference type="EMBL" id="GAY55442.1"/>
    </source>
</evidence>
<dbReference type="InterPro" id="IPR050317">
    <property type="entry name" value="Plant_Fungal_Acyltransferase"/>
</dbReference>
<protein>
    <recommendedName>
        <fullName evidence="7">Shikimate O-hydroxycinnamoyltransferase</fullName>
    </recommendedName>
</protein>
<dbReference type="Gene3D" id="3.30.559.10">
    <property type="entry name" value="Chloramphenicol acetyltransferase-like domain"/>
    <property type="match status" value="2"/>
</dbReference>
<comment type="caution">
    <text evidence="5">The sequence shown here is derived from an EMBL/GenBank/DDBJ whole genome shotgun (WGS) entry which is preliminary data.</text>
</comment>
<evidence type="ECO:0008006" key="7">
    <source>
        <dbReference type="Google" id="ProtNLM"/>
    </source>
</evidence>
<dbReference type="Pfam" id="PF02458">
    <property type="entry name" value="Transferase"/>
    <property type="match status" value="1"/>
</dbReference>
<evidence type="ECO:0000256" key="4">
    <source>
        <dbReference type="SAM" id="Phobius"/>
    </source>
</evidence>
<accession>A0A2H5PSX4</accession>
<organism evidence="5 6">
    <name type="scientific">Citrus unshiu</name>
    <name type="common">Satsuma mandarin</name>
    <name type="synonym">Citrus nobilis var. unshiu</name>
    <dbReference type="NCBI Taxonomy" id="55188"/>
    <lineage>
        <taxon>Eukaryota</taxon>
        <taxon>Viridiplantae</taxon>
        <taxon>Streptophyta</taxon>
        <taxon>Embryophyta</taxon>
        <taxon>Tracheophyta</taxon>
        <taxon>Spermatophyta</taxon>
        <taxon>Magnoliopsida</taxon>
        <taxon>eudicotyledons</taxon>
        <taxon>Gunneridae</taxon>
        <taxon>Pentapetalae</taxon>
        <taxon>rosids</taxon>
        <taxon>malvids</taxon>
        <taxon>Sapindales</taxon>
        <taxon>Rutaceae</taxon>
        <taxon>Aurantioideae</taxon>
        <taxon>Citrus</taxon>
    </lineage>
</organism>
<dbReference type="FunFam" id="3.30.559.10:FF:000008">
    <property type="entry name" value="Tryptamine hydroxycinnamoyl transferase"/>
    <property type="match status" value="1"/>
</dbReference>
<proteinExistence type="inferred from homology"/>
<comment type="similarity">
    <text evidence="1">Belongs to the plant acyltransferase family.</text>
</comment>
<name>A0A2H5PSX4_CITUN</name>
<dbReference type="FunFam" id="3.30.559.10:FF:000015">
    <property type="entry name" value="Spermidine hydroxycinnamoyl transferase"/>
    <property type="match status" value="1"/>
</dbReference>
<dbReference type="AlphaFoldDB" id="A0A2H5PSX4"/>
<keyword evidence="4" id="KW-0472">Membrane</keyword>
<dbReference type="SUPFAM" id="SSF52777">
    <property type="entry name" value="CoA-dependent acyltransferases"/>
    <property type="match status" value="1"/>
</dbReference>
<reference evidence="5 6" key="1">
    <citation type="journal article" date="2017" name="Front. Genet.">
        <title>Draft sequencing of the heterozygous diploid genome of Satsuma (Citrus unshiu Marc.) using a hybrid assembly approach.</title>
        <authorList>
            <person name="Shimizu T."/>
            <person name="Tanizawa Y."/>
            <person name="Mochizuki T."/>
            <person name="Nagasaki H."/>
            <person name="Yoshioka T."/>
            <person name="Toyoda A."/>
            <person name="Fujiyama A."/>
            <person name="Kaminuma E."/>
            <person name="Nakamura Y."/>
        </authorList>
    </citation>
    <scope>NUCLEOTIDE SEQUENCE [LARGE SCALE GENOMIC DNA]</scope>
    <source>
        <strain evidence="6">cv. Miyagawa wase</strain>
    </source>
</reference>
<feature type="transmembrane region" description="Helical" evidence="4">
    <location>
        <begin position="74"/>
        <end position="93"/>
    </location>
</feature>
<keyword evidence="2" id="KW-0808">Transferase</keyword>
<evidence type="ECO:0000313" key="6">
    <source>
        <dbReference type="Proteomes" id="UP000236630"/>
    </source>
</evidence>
<dbReference type="STRING" id="55188.A0A2H5PSX4"/>